<accession>A0A6A6Z5R3</accession>
<evidence type="ECO:0000256" key="2">
    <source>
        <dbReference type="SAM" id="SignalP"/>
    </source>
</evidence>
<gene>
    <name evidence="3 5" type="ORF">BDZ99DRAFT_126842</name>
</gene>
<keyword evidence="1" id="KW-0472">Membrane</keyword>
<evidence type="ECO:0000313" key="3">
    <source>
        <dbReference type="EMBL" id="KAF2816003.1"/>
    </source>
</evidence>
<keyword evidence="1" id="KW-0812">Transmembrane</keyword>
<dbReference type="EMBL" id="MU003693">
    <property type="protein sequence ID" value="KAF2816003.1"/>
    <property type="molecule type" value="Genomic_DNA"/>
</dbReference>
<name>A0A6A6Z5R3_9PEZI</name>
<dbReference type="Proteomes" id="UP000504636">
    <property type="component" value="Unplaced"/>
</dbReference>
<feature type="signal peptide" evidence="2">
    <location>
        <begin position="1"/>
        <end position="27"/>
    </location>
</feature>
<keyword evidence="1" id="KW-1133">Transmembrane helix</keyword>
<sequence>MSRMSRGRLTNIVAFLLLLELLGQLPGFGYDDERMRSAVFILPDFCFSFLGFPVSSGIDWSIAFKPVVRKRASFGNIWGFGLSVGASEQLLSAVIEISLLV</sequence>
<evidence type="ECO:0000313" key="5">
    <source>
        <dbReference type="RefSeq" id="XP_033582967.1"/>
    </source>
</evidence>
<reference evidence="3 5" key="1">
    <citation type="journal article" date="2020" name="Stud. Mycol.">
        <title>101 Dothideomycetes genomes: a test case for predicting lifestyles and emergence of pathogens.</title>
        <authorList>
            <person name="Haridas S."/>
            <person name="Albert R."/>
            <person name="Binder M."/>
            <person name="Bloem J."/>
            <person name="Labutti K."/>
            <person name="Salamov A."/>
            <person name="Andreopoulos B."/>
            <person name="Baker S."/>
            <person name="Barry K."/>
            <person name="Bills G."/>
            <person name="Bluhm B."/>
            <person name="Cannon C."/>
            <person name="Castanera R."/>
            <person name="Culley D."/>
            <person name="Daum C."/>
            <person name="Ezra D."/>
            <person name="Gonzalez J."/>
            <person name="Henrissat B."/>
            <person name="Kuo A."/>
            <person name="Liang C."/>
            <person name="Lipzen A."/>
            <person name="Lutzoni F."/>
            <person name="Magnuson J."/>
            <person name="Mondo S."/>
            <person name="Nolan M."/>
            <person name="Ohm R."/>
            <person name="Pangilinan J."/>
            <person name="Park H.-J."/>
            <person name="Ramirez L."/>
            <person name="Alfaro M."/>
            <person name="Sun H."/>
            <person name="Tritt A."/>
            <person name="Yoshinaga Y."/>
            <person name="Zwiers L.-H."/>
            <person name="Turgeon B."/>
            <person name="Goodwin S."/>
            <person name="Spatafora J."/>
            <person name="Crous P."/>
            <person name="Grigoriev I."/>
        </authorList>
    </citation>
    <scope>NUCLEOTIDE SEQUENCE</scope>
    <source>
        <strain evidence="3 5">CBS 304.34</strain>
    </source>
</reference>
<organism evidence="3">
    <name type="scientific">Mytilinidion resinicola</name>
    <dbReference type="NCBI Taxonomy" id="574789"/>
    <lineage>
        <taxon>Eukaryota</taxon>
        <taxon>Fungi</taxon>
        <taxon>Dikarya</taxon>
        <taxon>Ascomycota</taxon>
        <taxon>Pezizomycotina</taxon>
        <taxon>Dothideomycetes</taxon>
        <taxon>Pleosporomycetidae</taxon>
        <taxon>Mytilinidiales</taxon>
        <taxon>Mytilinidiaceae</taxon>
        <taxon>Mytilinidion</taxon>
    </lineage>
</organism>
<feature type="chain" id="PRO_5044629589" evidence="2">
    <location>
        <begin position="28"/>
        <end position="101"/>
    </location>
</feature>
<reference evidence="5" key="3">
    <citation type="submission" date="2025-04" db="UniProtKB">
        <authorList>
            <consortium name="RefSeq"/>
        </authorList>
    </citation>
    <scope>IDENTIFICATION</scope>
    <source>
        <strain evidence="5">CBS 304.34</strain>
    </source>
</reference>
<keyword evidence="4" id="KW-1185">Reference proteome</keyword>
<dbReference type="RefSeq" id="XP_033582967.1">
    <property type="nucleotide sequence ID" value="XM_033712577.1"/>
</dbReference>
<proteinExistence type="predicted"/>
<protein>
    <submittedName>
        <fullName evidence="3 5">Uncharacterized protein</fullName>
    </submittedName>
</protein>
<evidence type="ECO:0000256" key="1">
    <source>
        <dbReference type="SAM" id="Phobius"/>
    </source>
</evidence>
<keyword evidence="2" id="KW-0732">Signal</keyword>
<dbReference type="GeneID" id="54453470"/>
<feature type="transmembrane region" description="Helical" evidence="1">
    <location>
        <begin position="39"/>
        <end position="62"/>
    </location>
</feature>
<dbReference type="AlphaFoldDB" id="A0A6A6Z5R3"/>
<reference evidence="5" key="2">
    <citation type="submission" date="2020-04" db="EMBL/GenBank/DDBJ databases">
        <authorList>
            <consortium name="NCBI Genome Project"/>
        </authorList>
    </citation>
    <scope>NUCLEOTIDE SEQUENCE</scope>
    <source>
        <strain evidence="5">CBS 304.34</strain>
    </source>
</reference>
<evidence type="ECO:0000313" key="4">
    <source>
        <dbReference type="Proteomes" id="UP000504636"/>
    </source>
</evidence>